<evidence type="ECO:0000313" key="1">
    <source>
        <dbReference type="Proteomes" id="UP000887565"/>
    </source>
</evidence>
<keyword evidence="1" id="KW-1185">Reference proteome</keyword>
<evidence type="ECO:0000313" key="2">
    <source>
        <dbReference type="WBParaSite" id="nRc.2.0.1.t02516-RA"/>
    </source>
</evidence>
<accession>A0A915HLV9</accession>
<protein>
    <submittedName>
        <fullName evidence="2">Uncharacterized protein</fullName>
    </submittedName>
</protein>
<organism evidence="1 2">
    <name type="scientific">Romanomermis culicivorax</name>
    <name type="common">Nematode worm</name>
    <dbReference type="NCBI Taxonomy" id="13658"/>
    <lineage>
        <taxon>Eukaryota</taxon>
        <taxon>Metazoa</taxon>
        <taxon>Ecdysozoa</taxon>
        <taxon>Nematoda</taxon>
        <taxon>Enoplea</taxon>
        <taxon>Dorylaimia</taxon>
        <taxon>Mermithida</taxon>
        <taxon>Mermithoidea</taxon>
        <taxon>Mermithidae</taxon>
        <taxon>Romanomermis</taxon>
    </lineage>
</organism>
<reference evidence="2" key="1">
    <citation type="submission" date="2022-11" db="UniProtKB">
        <authorList>
            <consortium name="WormBaseParasite"/>
        </authorList>
    </citation>
    <scope>IDENTIFICATION</scope>
</reference>
<dbReference type="WBParaSite" id="nRc.2.0.1.t02516-RA">
    <property type="protein sequence ID" value="nRc.2.0.1.t02516-RA"/>
    <property type="gene ID" value="nRc.2.0.1.g02516"/>
</dbReference>
<proteinExistence type="predicted"/>
<dbReference type="Proteomes" id="UP000887565">
    <property type="component" value="Unplaced"/>
</dbReference>
<dbReference type="AlphaFoldDB" id="A0A915HLV9"/>
<sequence>MMKKLTIYDNYGNYDKDYDDDECWRRLELSRKLLSVRMYEKSDDVVTKPLPTELNISQGYTASLRKLDPNLGRTMMVSLQVKALDSFQLALIDKFNKEVAVFELRKDPPKASVKYYAREMTADITTKDDLECSVPNNGTNFEFFIKFNLATGPLEYSCGNYSLILDATKAGHHLWENLTRVRLTGEGSYSSLTYVPVGIPSVATYRNDWQVFLPGKKYLRRGDVLEAAFKVKTTWHPYFFTLSASGSNDHWFCYVRTEHQLVRIYHGGPCWVVDYDWYEQGGYSFTTTNNIPPMSVDSIFLVQIVFADDIHRLRV</sequence>
<name>A0A915HLV9_ROMCU</name>